<feature type="region of interest" description="Disordered" evidence="1">
    <location>
        <begin position="56"/>
        <end position="79"/>
    </location>
</feature>
<proteinExistence type="predicted"/>
<gene>
    <name evidence="2" type="ORF">METBISCDRAFT_26961</name>
</gene>
<accession>A0A4P9ZG82</accession>
<evidence type="ECO:0000313" key="2">
    <source>
        <dbReference type="EMBL" id="RKP31030.1"/>
    </source>
</evidence>
<name>A0A4P9ZG82_9ASCO</name>
<dbReference type="AlphaFoldDB" id="A0A4P9ZG82"/>
<feature type="compositionally biased region" description="Basic and acidic residues" evidence="1">
    <location>
        <begin position="58"/>
        <end position="67"/>
    </location>
</feature>
<dbReference type="Proteomes" id="UP000268321">
    <property type="component" value="Unassembled WGS sequence"/>
</dbReference>
<evidence type="ECO:0000313" key="3">
    <source>
        <dbReference type="Proteomes" id="UP000268321"/>
    </source>
</evidence>
<organism evidence="2 3">
    <name type="scientific">Metschnikowia bicuspidata</name>
    <dbReference type="NCBI Taxonomy" id="27322"/>
    <lineage>
        <taxon>Eukaryota</taxon>
        <taxon>Fungi</taxon>
        <taxon>Dikarya</taxon>
        <taxon>Ascomycota</taxon>
        <taxon>Saccharomycotina</taxon>
        <taxon>Pichiomycetes</taxon>
        <taxon>Metschnikowiaceae</taxon>
        <taxon>Metschnikowia</taxon>
    </lineage>
</organism>
<protein>
    <submittedName>
        <fullName evidence="2">Uncharacterized protein</fullName>
    </submittedName>
</protein>
<reference evidence="3" key="1">
    <citation type="journal article" date="2018" name="Nat. Microbiol.">
        <title>Leveraging single-cell genomics to expand the fungal tree of life.</title>
        <authorList>
            <person name="Ahrendt S.R."/>
            <person name="Quandt C.A."/>
            <person name="Ciobanu D."/>
            <person name="Clum A."/>
            <person name="Salamov A."/>
            <person name="Andreopoulos B."/>
            <person name="Cheng J.F."/>
            <person name="Woyke T."/>
            <person name="Pelin A."/>
            <person name="Henrissat B."/>
            <person name="Reynolds N.K."/>
            <person name="Benny G.L."/>
            <person name="Smith M.E."/>
            <person name="James T.Y."/>
            <person name="Grigoriev I.V."/>
        </authorList>
    </citation>
    <scope>NUCLEOTIDE SEQUENCE [LARGE SCALE GENOMIC DNA]</scope>
    <source>
        <strain evidence="3">Baker2002</strain>
    </source>
</reference>
<dbReference type="EMBL" id="ML004448">
    <property type="protein sequence ID" value="RKP31030.1"/>
    <property type="molecule type" value="Genomic_DNA"/>
</dbReference>
<evidence type="ECO:0000256" key="1">
    <source>
        <dbReference type="SAM" id="MobiDB-lite"/>
    </source>
</evidence>
<sequence>MVKQKEVPDIEDSEDRKHRLERRRREVALLLDDDDDAAPLLFQRVQLVETRLRFGGKGGEDATRGERGTPPQPAEPADENPTLVLDELVQQDSVAAIVGVVDTCRRLIDEYERRQLHLLFESAEKNCSFRLYLYAIVYNYKVDVPDVFRDVLRQLCAQMNAQSTLNGQLGARKNEEPYRI</sequence>
<keyword evidence="3" id="KW-1185">Reference proteome</keyword>